<dbReference type="OrthoDB" id="199790at2"/>
<dbReference type="RefSeq" id="WP_133796508.1">
    <property type="nucleotide sequence ID" value="NZ_SOCA01000007.1"/>
</dbReference>
<proteinExistence type="predicted"/>
<sequence>MGAQVLILPLALADLEEAAEFYDEQEPGLGIEVYAFLKQCLLSLRQTAGLHRQKRGIYRYVVLGRFPYYSVYYRLEAGIALIAAVIDNRRDPQFNEDLLKSRF</sequence>
<comment type="caution">
    <text evidence="1">The sequence shown here is derived from an EMBL/GenBank/DDBJ whole genome shotgun (WGS) entry which is preliminary data.</text>
</comment>
<dbReference type="EMBL" id="SOCA01000007">
    <property type="protein sequence ID" value="TDU67292.1"/>
    <property type="molecule type" value="Genomic_DNA"/>
</dbReference>
<dbReference type="AlphaFoldDB" id="A0A4R7RPD5"/>
<reference evidence="1 2" key="1">
    <citation type="submission" date="2019-03" db="EMBL/GenBank/DDBJ databases">
        <title>Genomic Encyclopedia of Archaeal and Bacterial Type Strains, Phase II (KMG-II): from individual species to whole genera.</title>
        <authorList>
            <person name="Goeker M."/>
        </authorList>
    </citation>
    <scope>NUCLEOTIDE SEQUENCE [LARGE SCALE GENOMIC DNA]</scope>
    <source>
        <strain evidence="1 2">ATCC 25309</strain>
    </source>
</reference>
<dbReference type="Proteomes" id="UP000295662">
    <property type="component" value="Unassembled WGS sequence"/>
</dbReference>
<accession>A0A4R7RPD5</accession>
<keyword evidence="2" id="KW-1185">Reference proteome</keyword>
<dbReference type="Gene3D" id="3.30.2310.20">
    <property type="entry name" value="RelE-like"/>
    <property type="match status" value="1"/>
</dbReference>
<dbReference type="InterPro" id="IPR035093">
    <property type="entry name" value="RelE/ParE_toxin_dom_sf"/>
</dbReference>
<protein>
    <submittedName>
        <fullName evidence="1">Plasmid stabilization system protein ParE</fullName>
    </submittedName>
</protein>
<evidence type="ECO:0000313" key="1">
    <source>
        <dbReference type="EMBL" id="TDU67292.1"/>
    </source>
</evidence>
<gene>
    <name evidence="1" type="ORF">EI77_03494</name>
</gene>
<name>A0A4R7RPD5_9BACT</name>
<evidence type="ECO:0000313" key="2">
    <source>
        <dbReference type="Proteomes" id="UP000295662"/>
    </source>
</evidence>
<organism evidence="1 2">
    <name type="scientific">Prosthecobacter fusiformis</name>
    <dbReference type="NCBI Taxonomy" id="48464"/>
    <lineage>
        <taxon>Bacteria</taxon>
        <taxon>Pseudomonadati</taxon>
        <taxon>Verrucomicrobiota</taxon>
        <taxon>Verrucomicrobiia</taxon>
        <taxon>Verrucomicrobiales</taxon>
        <taxon>Verrucomicrobiaceae</taxon>
        <taxon>Prosthecobacter</taxon>
    </lineage>
</organism>